<comment type="caution">
    <text evidence="2">The sequence shown here is derived from an EMBL/GenBank/DDBJ whole genome shotgun (WGS) entry which is preliminary data.</text>
</comment>
<accession>A0AAE4UWZ3</accession>
<name>A0AAE4UWZ3_9NOCA</name>
<proteinExistence type="predicted"/>
<keyword evidence="1" id="KW-0472">Membrane</keyword>
<reference evidence="2" key="1">
    <citation type="submission" date="2023-10" db="EMBL/GenBank/DDBJ databases">
        <title>Development of a sustainable strategy for remediation of hydrocarbon-contaminated territories based on the waste exchange concept.</title>
        <authorList>
            <person name="Krivoruchko A."/>
        </authorList>
    </citation>
    <scope>NUCLEOTIDE SEQUENCE</scope>
    <source>
        <strain evidence="2">IEGM 68</strain>
    </source>
</reference>
<protein>
    <recommendedName>
        <fullName evidence="4">YcxB-like protein domain-containing protein</fullName>
    </recommendedName>
</protein>
<dbReference type="RefSeq" id="WP_317745923.1">
    <property type="nucleotide sequence ID" value="NZ_JAWLUP010000009.1"/>
</dbReference>
<keyword evidence="1" id="KW-1133">Transmembrane helix</keyword>
<evidence type="ECO:0000256" key="1">
    <source>
        <dbReference type="SAM" id="Phobius"/>
    </source>
</evidence>
<evidence type="ECO:0000313" key="2">
    <source>
        <dbReference type="EMBL" id="MDV7264237.1"/>
    </source>
</evidence>
<gene>
    <name evidence="2" type="ORF">R4315_06710</name>
</gene>
<evidence type="ECO:0000313" key="3">
    <source>
        <dbReference type="Proteomes" id="UP001185863"/>
    </source>
</evidence>
<dbReference type="Proteomes" id="UP001185863">
    <property type="component" value="Unassembled WGS sequence"/>
</dbReference>
<sequence length="168" mass="18227">MPAVQYTWTAQRGDVSRFSRLALWRFLRRPRIVLFFAVMVVAMAVALWGGEAELTGFFAGIVIALPLAVFVVVLRAQRTMVGPGARWASGINSFGMLLEDPVAQIVIGHGSIAKIEVDHGLVYLYVRGGMGRAACIPEALCPPEVRAYLLSMTAAPSRSAREANSAHE</sequence>
<dbReference type="EMBL" id="JAWLUP010000009">
    <property type="protein sequence ID" value="MDV7264237.1"/>
    <property type="molecule type" value="Genomic_DNA"/>
</dbReference>
<dbReference type="AlphaFoldDB" id="A0AAE4UWZ3"/>
<feature type="transmembrane region" description="Helical" evidence="1">
    <location>
        <begin position="32"/>
        <end position="50"/>
    </location>
</feature>
<evidence type="ECO:0008006" key="4">
    <source>
        <dbReference type="Google" id="ProtNLM"/>
    </source>
</evidence>
<keyword evidence="1" id="KW-0812">Transmembrane</keyword>
<organism evidence="2 3">
    <name type="scientific">Rhodococcus oxybenzonivorans</name>
    <dbReference type="NCBI Taxonomy" id="1990687"/>
    <lineage>
        <taxon>Bacteria</taxon>
        <taxon>Bacillati</taxon>
        <taxon>Actinomycetota</taxon>
        <taxon>Actinomycetes</taxon>
        <taxon>Mycobacteriales</taxon>
        <taxon>Nocardiaceae</taxon>
        <taxon>Rhodococcus</taxon>
    </lineage>
</organism>
<feature type="transmembrane region" description="Helical" evidence="1">
    <location>
        <begin position="56"/>
        <end position="76"/>
    </location>
</feature>